<feature type="transmembrane region" description="Helical" evidence="10">
    <location>
        <begin position="273"/>
        <end position="292"/>
    </location>
</feature>
<dbReference type="Gene3D" id="1.20.1070.10">
    <property type="entry name" value="Rhodopsin 7-helix transmembrane proteins"/>
    <property type="match status" value="1"/>
</dbReference>
<keyword evidence="6 10" id="KW-0472">Membrane</keyword>
<protein>
    <recommendedName>
        <fullName evidence="11">G-protein coupled receptors family 1 profile domain-containing protein</fullName>
    </recommendedName>
</protein>
<evidence type="ECO:0000256" key="1">
    <source>
        <dbReference type="ARBA" id="ARBA00004651"/>
    </source>
</evidence>
<evidence type="ECO:0000256" key="4">
    <source>
        <dbReference type="ARBA" id="ARBA00022989"/>
    </source>
</evidence>
<feature type="transmembrane region" description="Helical" evidence="10">
    <location>
        <begin position="42"/>
        <end position="66"/>
    </location>
</feature>
<feature type="transmembrane region" description="Helical" evidence="10">
    <location>
        <begin position="78"/>
        <end position="101"/>
    </location>
</feature>
<dbReference type="PROSITE" id="PS50262">
    <property type="entry name" value="G_PROTEIN_RECEP_F1_2"/>
    <property type="match status" value="1"/>
</dbReference>
<comment type="subcellular location">
    <subcellularLocation>
        <location evidence="1">Cell membrane</location>
        <topology evidence="1">Multi-pass membrane protein</topology>
    </subcellularLocation>
</comment>
<feature type="domain" description="G-protein coupled receptors family 1 profile" evidence="11">
    <location>
        <begin position="58"/>
        <end position="335"/>
    </location>
</feature>
<feature type="transmembrane region" description="Helical" evidence="10">
    <location>
        <begin position="221"/>
        <end position="243"/>
    </location>
</feature>
<reference evidence="12" key="1">
    <citation type="submission" date="2021-02" db="EMBL/GenBank/DDBJ databases">
        <authorList>
            <person name="Nowell W R."/>
        </authorList>
    </citation>
    <scope>NUCLEOTIDE SEQUENCE</scope>
</reference>
<feature type="transmembrane region" description="Helical" evidence="10">
    <location>
        <begin position="155"/>
        <end position="177"/>
    </location>
</feature>
<keyword evidence="7" id="KW-0675">Receptor</keyword>
<evidence type="ECO:0000256" key="3">
    <source>
        <dbReference type="ARBA" id="ARBA00022692"/>
    </source>
</evidence>
<evidence type="ECO:0000256" key="6">
    <source>
        <dbReference type="ARBA" id="ARBA00023136"/>
    </source>
</evidence>
<evidence type="ECO:0000256" key="5">
    <source>
        <dbReference type="ARBA" id="ARBA00023040"/>
    </source>
</evidence>
<dbReference type="OrthoDB" id="10007760at2759"/>
<keyword evidence="5" id="KW-0297">G-protein coupled receptor</keyword>
<feature type="region of interest" description="Disordered" evidence="9">
    <location>
        <begin position="469"/>
        <end position="491"/>
    </location>
</feature>
<dbReference type="GO" id="GO:0008528">
    <property type="term" value="F:G protein-coupled peptide receptor activity"/>
    <property type="evidence" value="ECO:0007669"/>
    <property type="project" value="TreeGrafter"/>
</dbReference>
<evidence type="ECO:0000256" key="7">
    <source>
        <dbReference type="ARBA" id="ARBA00023170"/>
    </source>
</evidence>
<keyword evidence="3 10" id="KW-0812">Transmembrane</keyword>
<dbReference type="Proteomes" id="UP000663852">
    <property type="component" value="Unassembled WGS sequence"/>
</dbReference>
<evidence type="ECO:0000256" key="8">
    <source>
        <dbReference type="ARBA" id="ARBA00023224"/>
    </source>
</evidence>
<gene>
    <name evidence="12" type="ORF">EDS130_LOCUS28618</name>
</gene>
<comment type="caution">
    <text evidence="12">The sequence shown here is derived from an EMBL/GenBank/DDBJ whole genome shotgun (WGS) entry which is preliminary data.</text>
</comment>
<dbReference type="InterPro" id="IPR017452">
    <property type="entry name" value="GPCR_Rhodpsn_7TM"/>
</dbReference>
<dbReference type="PANTHER" id="PTHR24230:SF75">
    <property type="entry name" value="RELAXIN FAMILY PEPTIDE RECEPTOR 3"/>
    <property type="match status" value="1"/>
</dbReference>
<proteinExistence type="predicted"/>
<name>A0A815AZV4_ADIRI</name>
<keyword evidence="8" id="KW-0807">Transducer</keyword>
<feature type="transmembrane region" description="Helical" evidence="10">
    <location>
        <begin position="116"/>
        <end position="143"/>
    </location>
</feature>
<evidence type="ECO:0000256" key="2">
    <source>
        <dbReference type="ARBA" id="ARBA00022475"/>
    </source>
</evidence>
<evidence type="ECO:0000313" key="13">
    <source>
        <dbReference type="Proteomes" id="UP000663852"/>
    </source>
</evidence>
<evidence type="ECO:0000256" key="10">
    <source>
        <dbReference type="SAM" id="Phobius"/>
    </source>
</evidence>
<dbReference type="SUPFAM" id="SSF81321">
    <property type="entry name" value="Family A G protein-coupled receptor-like"/>
    <property type="match status" value="1"/>
</dbReference>
<dbReference type="AlphaFoldDB" id="A0A815AZV4"/>
<sequence>MNETTWSNLNRSIVLTSTIVHRGTTSRIPYREQVLIDAFNTYIQIGIGSLLFLFGLTFNCLSLLYFRASRSFRHTTFQLYFSIICILDTVRLFEFFIFVLFDKGYLRVTLQLCRWVFFTIMFTGQASIWLTVALAVEKCIIIWFPIKGRLRFTTLISKIVLVVVLLLVLFANVIYLLPTFFLHAYANVSIHTFMCLWQTNAQSSKTKLDQWKKHYFTFNTIFFHSIIPSILLLIINWLILYSLSRQRSVLSKIGSIDARNVIKREKQFKEKTIQLVLSSFFVIFTISPRYILTMVNAFATNISKTPLMPLYIYVNLNTVFRVLEMSNYSLNLMFAIMSGRTSRREIRKLLGECFFWRFQRTRSCRQGSKFQTNSFLYDDEDETEHSIATTAASPYCGLGIHSQNRSNHLAQQNSSINYSINPLRKPTFFTCCGFTINLSTKHSLCSSNVDLTSRRSTVCKSATNTVINNNNTYNSPRKSRTCSHSPRSSTTFERRLHRQHTVCYTPSIDNNRSIIRPRSATIVHCFRHLPSSTLTAIVNPSLSLNTDSPSIRRTVSKTSEFSTRRNSDFPLSTTDVRNVKITLTKDIKESPEFVQNSIEEEQSPAYIVETC</sequence>
<organism evidence="12 13">
    <name type="scientific">Adineta ricciae</name>
    <name type="common">Rotifer</name>
    <dbReference type="NCBI Taxonomy" id="249248"/>
    <lineage>
        <taxon>Eukaryota</taxon>
        <taxon>Metazoa</taxon>
        <taxon>Spiralia</taxon>
        <taxon>Gnathifera</taxon>
        <taxon>Rotifera</taxon>
        <taxon>Eurotatoria</taxon>
        <taxon>Bdelloidea</taxon>
        <taxon>Adinetida</taxon>
        <taxon>Adinetidae</taxon>
        <taxon>Adineta</taxon>
    </lineage>
</organism>
<feature type="compositionally biased region" description="Polar residues" evidence="9">
    <location>
        <begin position="482"/>
        <end position="491"/>
    </location>
</feature>
<dbReference type="GO" id="GO:0005886">
    <property type="term" value="C:plasma membrane"/>
    <property type="evidence" value="ECO:0007669"/>
    <property type="project" value="UniProtKB-SubCell"/>
</dbReference>
<dbReference type="EMBL" id="CAJNOJ010000187">
    <property type="protein sequence ID" value="CAF1263054.1"/>
    <property type="molecule type" value="Genomic_DNA"/>
</dbReference>
<dbReference type="GO" id="GO:0007218">
    <property type="term" value="P:neuropeptide signaling pathway"/>
    <property type="evidence" value="ECO:0007669"/>
    <property type="project" value="TreeGrafter"/>
</dbReference>
<evidence type="ECO:0000313" key="12">
    <source>
        <dbReference type="EMBL" id="CAF1263054.1"/>
    </source>
</evidence>
<evidence type="ECO:0000259" key="11">
    <source>
        <dbReference type="PROSITE" id="PS50262"/>
    </source>
</evidence>
<accession>A0A815AZV4</accession>
<keyword evidence="2" id="KW-1003">Cell membrane</keyword>
<keyword evidence="4 10" id="KW-1133">Transmembrane helix</keyword>
<dbReference type="PANTHER" id="PTHR24230">
    <property type="entry name" value="G-PROTEIN COUPLED RECEPTOR"/>
    <property type="match status" value="1"/>
</dbReference>
<evidence type="ECO:0000256" key="9">
    <source>
        <dbReference type="SAM" id="MobiDB-lite"/>
    </source>
</evidence>